<feature type="compositionally biased region" description="Low complexity" evidence="7">
    <location>
        <begin position="1103"/>
        <end position="1113"/>
    </location>
</feature>
<feature type="compositionally biased region" description="Polar residues" evidence="7">
    <location>
        <begin position="452"/>
        <end position="465"/>
    </location>
</feature>
<reference evidence="9 10" key="1">
    <citation type="journal article" date="2018" name="PLoS Pathog.">
        <title>Evolution of structural diversity of trichothecenes, a family of toxins produced by plant pathogenic and entomopathogenic fungi.</title>
        <authorList>
            <person name="Proctor R.H."/>
            <person name="McCormick S.P."/>
            <person name="Kim H.S."/>
            <person name="Cardoza R.E."/>
            <person name="Stanley A.M."/>
            <person name="Lindo L."/>
            <person name="Kelly A."/>
            <person name="Brown D.W."/>
            <person name="Lee T."/>
            <person name="Vaughan M.M."/>
            <person name="Alexander N.J."/>
            <person name="Busman M."/>
            <person name="Gutierrez S."/>
        </authorList>
    </citation>
    <scope>NUCLEOTIDE SEQUENCE [LARGE SCALE GENOMIC DNA]</scope>
    <source>
        <strain evidence="9 10">NRRL 3299</strain>
    </source>
</reference>
<feature type="compositionally biased region" description="Basic and acidic residues" evidence="7">
    <location>
        <begin position="832"/>
        <end position="841"/>
    </location>
</feature>
<evidence type="ECO:0000256" key="7">
    <source>
        <dbReference type="SAM" id="MobiDB-lite"/>
    </source>
</evidence>
<evidence type="ECO:0000256" key="2">
    <source>
        <dbReference type="ARBA" id="ARBA00022448"/>
    </source>
</evidence>
<keyword evidence="6" id="KW-0325">Glycoprotein</keyword>
<feature type="region of interest" description="Disordered" evidence="7">
    <location>
        <begin position="376"/>
        <end position="749"/>
    </location>
</feature>
<feature type="transmembrane region" description="Helical" evidence="8">
    <location>
        <begin position="1053"/>
        <end position="1075"/>
    </location>
</feature>
<feature type="compositionally biased region" description="Low complexity" evidence="7">
    <location>
        <begin position="468"/>
        <end position="483"/>
    </location>
</feature>
<dbReference type="InterPro" id="IPR011701">
    <property type="entry name" value="MFS"/>
</dbReference>
<gene>
    <name evidence="9" type="ORF">FSPOR_860</name>
</gene>
<feature type="transmembrane region" description="Helical" evidence="8">
    <location>
        <begin position="1284"/>
        <end position="1306"/>
    </location>
</feature>
<dbReference type="PANTHER" id="PTHR43791:SF27">
    <property type="entry name" value="TRANSPORTER, PUTATIVE (AFU_ORTHOLOGUE AFUA_2G15730)-RELATED"/>
    <property type="match status" value="1"/>
</dbReference>
<feature type="region of interest" description="Disordered" evidence="7">
    <location>
        <begin position="60"/>
        <end position="97"/>
    </location>
</feature>
<feature type="compositionally biased region" description="Polar residues" evidence="7">
    <location>
        <begin position="498"/>
        <end position="513"/>
    </location>
</feature>
<dbReference type="FunFam" id="1.20.1250.20:FF:000018">
    <property type="entry name" value="MFS transporter permease"/>
    <property type="match status" value="1"/>
</dbReference>
<dbReference type="FunFam" id="1.20.1250.20:FF:000013">
    <property type="entry name" value="MFS general substrate transporter"/>
    <property type="match status" value="1"/>
</dbReference>
<dbReference type="GO" id="GO:0022857">
    <property type="term" value="F:transmembrane transporter activity"/>
    <property type="evidence" value="ECO:0007669"/>
    <property type="project" value="InterPro"/>
</dbReference>
<evidence type="ECO:0000313" key="10">
    <source>
        <dbReference type="Proteomes" id="UP000266152"/>
    </source>
</evidence>
<evidence type="ECO:0000256" key="8">
    <source>
        <dbReference type="SAM" id="Phobius"/>
    </source>
</evidence>
<feature type="transmembrane region" description="Helical" evidence="8">
    <location>
        <begin position="1166"/>
        <end position="1184"/>
    </location>
</feature>
<accession>A0A395SRY2</accession>
<dbReference type="PANTHER" id="PTHR43791">
    <property type="entry name" value="PERMEASE-RELATED"/>
    <property type="match status" value="1"/>
</dbReference>
<dbReference type="Pfam" id="PF07690">
    <property type="entry name" value="MFS_1"/>
    <property type="match status" value="1"/>
</dbReference>
<feature type="region of interest" description="Disordered" evidence="7">
    <location>
        <begin position="215"/>
        <end position="241"/>
    </location>
</feature>
<feature type="transmembrane region" description="Helical" evidence="8">
    <location>
        <begin position="986"/>
        <end position="1009"/>
    </location>
</feature>
<comment type="subcellular location">
    <subcellularLocation>
        <location evidence="1">Membrane</location>
        <topology evidence="1">Multi-pass membrane protein</topology>
    </subcellularLocation>
</comment>
<feature type="transmembrane region" description="Helical" evidence="8">
    <location>
        <begin position="1128"/>
        <end position="1146"/>
    </location>
</feature>
<feature type="transmembrane region" description="Helical" evidence="8">
    <location>
        <begin position="961"/>
        <end position="980"/>
    </location>
</feature>
<organism evidence="9 10">
    <name type="scientific">Fusarium sporotrichioides</name>
    <dbReference type="NCBI Taxonomy" id="5514"/>
    <lineage>
        <taxon>Eukaryota</taxon>
        <taxon>Fungi</taxon>
        <taxon>Dikarya</taxon>
        <taxon>Ascomycota</taxon>
        <taxon>Pezizomycotina</taxon>
        <taxon>Sordariomycetes</taxon>
        <taxon>Hypocreomycetidae</taxon>
        <taxon>Hypocreales</taxon>
        <taxon>Nectriaceae</taxon>
        <taxon>Fusarium</taxon>
    </lineage>
</organism>
<dbReference type="SUPFAM" id="SSF103473">
    <property type="entry name" value="MFS general substrate transporter"/>
    <property type="match status" value="1"/>
</dbReference>
<evidence type="ECO:0000313" key="9">
    <source>
        <dbReference type="EMBL" id="RGP75238.1"/>
    </source>
</evidence>
<keyword evidence="5 8" id="KW-0472">Membrane</keyword>
<feature type="compositionally biased region" description="Polar residues" evidence="7">
    <location>
        <begin position="287"/>
        <end position="308"/>
    </location>
</feature>
<feature type="region of interest" description="Disordered" evidence="7">
    <location>
        <begin position="287"/>
        <end position="324"/>
    </location>
</feature>
<feature type="transmembrane region" description="Helical" evidence="8">
    <location>
        <begin position="1225"/>
        <end position="1246"/>
    </location>
</feature>
<keyword evidence="4 8" id="KW-1133">Transmembrane helix</keyword>
<feature type="compositionally biased region" description="Polar residues" evidence="7">
    <location>
        <begin position="599"/>
        <end position="629"/>
    </location>
</feature>
<dbReference type="EMBL" id="PXOF01000016">
    <property type="protein sequence ID" value="RGP75238.1"/>
    <property type="molecule type" value="Genomic_DNA"/>
</dbReference>
<dbReference type="InterPro" id="IPR036259">
    <property type="entry name" value="MFS_trans_sf"/>
</dbReference>
<feature type="compositionally biased region" description="Low complexity" evidence="7">
    <location>
        <begin position="638"/>
        <end position="649"/>
    </location>
</feature>
<protein>
    <submittedName>
        <fullName evidence="9">Nicotinamide mononucleotide permease</fullName>
    </submittedName>
</protein>
<dbReference type="GO" id="GO:0016020">
    <property type="term" value="C:membrane"/>
    <property type="evidence" value="ECO:0007669"/>
    <property type="project" value="UniProtKB-SubCell"/>
</dbReference>
<evidence type="ECO:0000256" key="1">
    <source>
        <dbReference type="ARBA" id="ARBA00004141"/>
    </source>
</evidence>
<proteinExistence type="predicted"/>
<evidence type="ECO:0000256" key="6">
    <source>
        <dbReference type="ARBA" id="ARBA00023180"/>
    </source>
</evidence>
<feature type="compositionally biased region" description="Pro residues" evidence="7">
    <location>
        <begin position="670"/>
        <end position="689"/>
    </location>
</feature>
<dbReference type="Gene3D" id="1.20.1250.20">
    <property type="entry name" value="MFS general substrate transporter like domains"/>
    <property type="match status" value="2"/>
</dbReference>
<evidence type="ECO:0000256" key="5">
    <source>
        <dbReference type="ARBA" id="ARBA00023136"/>
    </source>
</evidence>
<sequence length="1353" mass="149694">MPTYLCHGFRWHRRDIRIFVILNDLEDAAPNWILAPASSYCILDQLHAQFDFLPELTPPTTPTQASFSSAKNAKSESKPKPKPDHVDDDHDLPNSRVPDAEDAVLMHSWSPVKLLEEFDVDEMTMACRPYAYVADHVVRIDLSVDVAGEMAKYYERMAGDDGWIVKLRDQLQKGEPVKWYVIVCGDEVREVPGKSDEEEQEVGYEQLRERAQHMARARRTREIIDGSSNSPSEYEDDGDQDEDDALTVLEDILDHSEGATTPRPLSLELPNIHIPLQPRLDPTRASVLSTSTVWSQDQSPDETANTETPDIDKPLLPSELDPSRTSVSTAYSVWSRKETPDVDMRLRQSEITQYSTSTASGLHSENGRTRLEPEEFAKAQPPTQKFVREETPDVIRPLKPAELVTSRTWTPPTPKASQRQLPAPSLYRPESFIPPFSPPLPSSETFPDETPKSTVPNQAETTKPTEPSWPLSSDSPLGSSGSSTYRNEENSFPLISSPAHSKNPPATTFSLPQEITPPKIPSPASKYPSQPQFLGPTMSRFDESVPQASPLLVTPNPGRLEKPSSGVLYQAGEPVPKKQPSSSLPRSRVVRAPPPLNINKANSIKRSPSNTVKNFTSPTSVQRETSDLNMKTPPITPRTPKTPTERPLTQASPKSRLPRSGPKNIRLSTLPPPPDPAAKSPVRPPTPPKPKPRLAQKEMPQRRPQTAPEEGMLLRPNGGGFSRPLQYDVPRSMQKPGGEGVIPGPKLTPTSIPTVPAGYTWNATAQANASLDSATQARSRLSIQMVHPRPEPGPSAPAETFAQTSIELTLDDSDEEDLRSIVGSGSDVYELRDRDTSRDRNGSAIWDTEAGDDGDADRPLVAGRSRSPGSVASFQLYTPDEEQTVRRKFDRKLVLFVALLYMLSFVDRSNIGNARIAGMDEDLQSDPPRDEWYEWALTAFYITYIAFEWMSLLWKIIPAHIFVSMVVLTWGLMASLQAVATSYPMLIALRAVLGIGEAGFTGIPFYLSFFFKREELAFRTAIFISAAPLATTFASTLAWLIVKFASLGPIAPWRLLFIIEGFPSVVASVVAWNVIPDSPQTASYLTKREKKVARLRLRSEQATSTSTSSNPSSGLKGRDVLAIFRDPVAWITATMFFLTNMAYSSLPVFLPKILTEMGHDTHTSQALSAPPYLAAFVIVLFTAHMSDRLRTRTIPLIFHALASSSGYAILALAKPLNLPNFIRYMAVYPAAIGFFNVVTLIITWSINNQSSQSRQGGGFALLQLVGQCGPLVGTRLYPDRDAPYYAPGMSTCAGAMLGVSILAYALRFYLKYQNRKLDRAEMEHLEEGDEVEEEGLVGSGRRKPIGVSFRYML</sequence>
<keyword evidence="10" id="KW-1185">Reference proteome</keyword>
<name>A0A395SRY2_FUSSP</name>
<keyword evidence="3 8" id="KW-0812">Transmembrane</keyword>
<evidence type="ECO:0000256" key="4">
    <source>
        <dbReference type="ARBA" id="ARBA00022989"/>
    </source>
</evidence>
<feature type="transmembrane region" description="Helical" evidence="8">
    <location>
        <begin position="1021"/>
        <end position="1041"/>
    </location>
</feature>
<feature type="region of interest" description="Disordered" evidence="7">
    <location>
        <begin position="1095"/>
        <end position="1114"/>
    </location>
</feature>
<feature type="compositionally biased region" description="Polar residues" evidence="7">
    <location>
        <begin position="405"/>
        <end position="420"/>
    </location>
</feature>
<feature type="compositionally biased region" description="Basic and acidic residues" evidence="7">
    <location>
        <begin position="73"/>
        <end position="93"/>
    </location>
</feature>
<feature type="compositionally biased region" description="Low complexity" evidence="7">
    <location>
        <begin position="580"/>
        <end position="591"/>
    </location>
</feature>
<feature type="region of interest" description="Disordered" evidence="7">
    <location>
        <begin position="832"/>
        <end position="866"/>
    </location>
</feature>
<feature type="transmembrane region" description="Helical" evidence="8">
    <location>
        <begin position="932"/>
        <end position="954"/>
    </location>
</feature>
<comment type="caution">
    <text evidence="9">The sequence shown here is derived from an EMBL/GenBank/DDBJ whole genome shotgun (WGS) entry which is preliminary data.</text>
</comment>
<dbReference type="Proteomes" id="UP000266152">
    <property type="component" value="Unassembled WGS sequence"/>
</dbReference>
<evidence type="ECO:0000256" key="3">
    <source>
        <dbReference type="ARBA" id="ARBA00022692"/>
    </source>
</evidence>
<keyword evidence="2" id="KW-0813">Transport</keyword>